<dbReference type="AlphaFoldDB" id="A0A388M486"/>
<accession>A0A388M486</accession>
<feature type="compositionally biased region" description="Basic and acidic residues" evidence="1">
    <location>
        <begin position="124"/>
        <end position="138"/>
    </location>
</feature>
<dbReference type="Proteomes" id="UP000265515">
    <property type="component" value="Unassembled WGS sequence"/>
</dbReference>
<feature type="region of interest" description="Disordered" evidence="1">
    <location>
        <begin position="1"/>
        <end position="49"/>
    </location>
</feature>
<protein>
    <submittedName>
        <fullName evidence="2">Uncharacterized protein</fullName>
    </submittedName>
</protein>
<feature type="compositionally biased region" description="Basic and acidic residues" evidence="1">
    <location>
        <begin position="1"/>
        <end position="39"/>
    </location>
</feature>
<organism evidence="2 3">
    <name type="scientific">Chara braunii</name>
    <name type="common">Braun's stonewort</name>
    <dbReference type="NCBI Taxonomy" id="69332"/>
    <lineage>
        <taxon>Eukaryota</taxon>
        <taxon>Viridiplantae</taxon>
        <taxon>Streptophyta</taxon>
        <taxon>Charophyceae</taxon>
        <taxon>Charales</taxon>
        <taxon>Characeae</taxon>
        <taxon>Chara</taxon>
    </lineage>
</organism>
<gene>
    <name evidence="2" type="ORF">CBR_g49061</name>
</gene>
<keyword evidence="3" id="KW-1185">Reference proteome</keyword>
<evidence type="ECO:0000313" key="2">
    <source>
        <dbReference type="EMBL" id="GBG89351.1"/>
    </source>
</evidence>
<dbReference type="Gramene" id="GBG89351">
    <property type="protein sequence ID" value="GBG89351"/>
    <property type="gene ID" value="CBR_g49061"/>
</dbReference>
<name>A0A388M486_CHABU</name>
<evidence type="ECO:0000313" key="3">
    <source>
        <dbReference type="Proteomes" id="UP000265515"/>
    </source>
</evidence>
<evidence type="ECO:0000256" key="1">
    <source>
        <dbReference type="SAM" id="MobiDB-lite"/>
    </source>
</evidence>
<proteinExistence type="predicted"/>
<reference evidence="2 3" key="1">
    <citation type="journal article" date="2018" name="Cell">
        <title>The Chara Genome: Secondary Complexity and Implications for Plant Terrestrialization.</title>
        <authorList>
            <person name="Nishiyama T."/>
            <person name="Sakayama H."/>
            <person name="Vries J.D."/>
            <person name="Buschmann H."/>
            <person name="Saint-Marcoux D."/>
            <person name="Ullrich K.K."/>
            <person name="Haas F.B."/>
            <person name="Vanderstraeten L."/>
            <person name="Becker D."/>
            <person name="Lang D."/>
            <person name="Vosolsobe S."/>
            <person name="Rombauts S."/>
            <person name="Wilhelmsson P.K.I."/>
            <person name="Janitza P."/>
            <person name="Kern R."/>
            <person name="Heyl A."/>
            <person name="Rumpler F."/>
            <person name="Villalobos L.I.A.C."/>
            <person name="Clay J.M."/>
            <person name="Skokan R."/>
            <person name="Toyoda A."/>
            <person name="Suzuki Y."/>
            <person name="Kagoshima H."/>
            <person name="Schijlen E."/>
            <person name="Tajeshwar N."/>
            <person name="Catarino B."/>
            <person name="Hetherington A.J."/>
            <person name="Saltykova A."/>
            <person name="Bonnot C."/>
            <person name="Breuninger H."/>
            <person name="Symeonidi A."/>
            <person name="Radhakrishnan G.V."/>
            <person name="Van Nieuwerburgh F."/>
            <person name="Deforce D."/>
            <person name="Chang C."/>
            <person name="Karol K.G."/>
            <person name="Hedrich R."/>
            <person name="Ulvskov P."/>
            <person name="Glockner G."/>
            <person name="Delwiche C.F."/>
            <person name="Petrasek J."/>
            <person name="Van de Peer Y."/>
            <person name="Friml J."/>
            <person name="Beilby M."/>
            <person name="Dolan L."/>
            <person name="Kohara Y."/>
            <person name="Sugano S."/>
            <person name="Fujiyama A."/>
            <person name="Delaux P.-M."/>
            <person name="Quint M."/>
            <person name="TheiBen G."/>
            <person name="Hagemann M."/>
            <person name="Harholt J."/>
            <person name="Dunand C."/>
            <person name="Zachgo S."/>
            <person name="Langdale J."/>
            <person name="Maumus F."/>
            <person name="Straeten D.V.D."/>
            <person name="Gould S.B."/>
            <person name="Rensing S.A."/>
        </authorList>
    </citation>
    <scope>NUCLEOTIDE SEQUENCE [LARGE SCALE GENOMIC DNA]</scope>
    <source>
        <strain evidence="2 3">S276</strain>
    </source>
</reference>
<sequence length="138" mass="16254">MKDFYDEARQKKEEKVRRKLDKKEAEEREAAERERAEQRARKKLEKKRREAKLEAEWGAELRKDIDIHLAIRLSEMEENFSAKMKYVIEPLKELIKKGKKKVTYASGSDCATDDTSDTSVTQELSERTNKLCISEKTK</sequence>
<comment type="caution">
    <text evidence="2">The sequence shown here is derived from an EMBL/GenBank/DDBJ whole genome shotgun (WGS) entry which is preliminary data.</text>
</comment>
<dbReference type="EMBL" id="BFEA01000731">
    <property type="protein sequence ID" value="GBG89351.1"/>
    <property type="molecule type" value="Genomic_DNA"/>
</dbReference>
<feature type="region of interest" description="Disordered" evidence="1">
    <location>
        <begin position="105"/>
        <end position="138"/>
    </location>
</feature>